<dbReference type="EMBL" id="KE375085">
    <property type="protein sequence ID" value="EPQ64018.1"/>
    <property type="molecule type" value="Genomic_DNA"/>
</dbReference>
<proteinExistence type="predicted"/>
<protein>
    <submittedName>
        <fullName evidence="2">Bgt-4835</fullName>
    </submittedName>
    <submittedName>
        <fullName evidence="1">Neutral trehalase</fullName>
    </submittedName>
</protein>
<gene>
    <name evidence="1" type="ORF">BGT96224_4835</name>
    <name evidence="2" type="ORF">BGT96224V2_LOCUS4353</name>
</gene>
<dbReference type="GO" id="GO:0004555">
    <property type="term" value="F:alpha,alpha-trehalase activity"/>
    <property type="evidence" value="ECO:0007669"/>
    <property type="project" value="EnsemblFungi"/>
</dbReference>
<organism evidence="2">
    <name type="scientific">Blumeria graminis f. sp. tritici 96224</name>
    <dbReference type="NCBI Taxonomy" id="1268274"/>
    <lineage>
        <taxon>Eukaryota</taxon>
        <taxon>Fungi</taxon>
        <taxon>Dikarya</taxon>
        <taxon>Ascomycota</taxon>
        <taxon>Pezizomycotina</taxon>
        <taxon>Leotiomycetes</taxon>
        <taxon>Erysiphales</taxon>
        <taxon>Erysiphaceae</taxon>
        <taxon>Blumeria</taxon>
    </lineage>
</organism>
<accession>A0A061HFY6</accession>
<reference evidence="3" key="1">
    <citation type="journal article" date="2013" name="Nat. Genet.">
        <title>The wheat powdery mildew genome shows the unique evolution of an obligate biotroph.</title>
        <authorList>
            <person name="Wicker T."/>
            <person name="Oberhaensli S."/>
            <person name="Parlange F."/>
            <person name="Buchmann J.P."/>
            <person name="Shatalina M."/>
            <person name="Roffler S."/>
            <person name="Ben-David R."/>
            <person name="Dolezel J."/>
            <person name="Simkova H."/>
            <person name="Schulze-Lefert P."/>
            <person name="Spanu P.D."/>
            <person name="Bruggmann R."/>
            <person name="Amselem J."/>
            <person name="Quesneville H."/>
            <person name="Ver Loren van Themaat E."/>
            <person name="Paape T."/>
            <person name="Shimizu K.K."/>
            <person name="Keller B."/>
        </authorList>
    </citation>
    <scope>NUCLEOTIDE SEQUENCE [LARGE SCALE GENOMIC DNA]</scope>
    <source>
        <strain evidence="3">96224</strain>
    </source>
</reference>
<dbReference type="AlphaFoldDB" id="A0A061HFY6"/>
<evidence type="ECO:0000313" key="1">
    <source>
        <dbReference type="EMBL" id="EPQ64018.1"/>
    </source>
</evidence>
<sequence>MTMAPNEMDPYAASHIYYGKDTHDASKMFRPRTYSTNQSTNTEKSGLRLLVRRSSHGRLSCFPQEKNPFPHYFQMSFLYFRIASF</sequence>
<reference evidence="1" key="2">
    <citation type="submission" date="2013-01" db="EMBL/GenBank/DDBJ databases">
        <title>The wheat powdery mildew genome reveals unique evolution of an obligate biotroph.</title>
        <authorList>
            <person name="Oberhaensli S."/>
            <person name="Wicker T."/>
            <person name="Keller B."/>
        </authorList>
    </citation>
    <scope>NUCLEOTIDE SEQUENCE</scope>
    <source>
        <strain evidence="1">96224</strain>
    </source>
</reference>
<dbReference type="GO" id="GO:0005946">
    <property type="term" value="C:alpha,alpha-trehalose-phosphate synthase complex (UDP-forming)"/>
    <property type="evidence" value="ECO:0007669"/>
    <property type="project" value="EnsemblFungi"/>
</dbReference>
<name>A0A061HFY6_BLUGR</name>
<dbReference type="EMBL" id="UIGY01000113">
    <property type="protein sequence ID" value="SUZ11191.1"/>
    <property type="molecule type" value="Genomic_DNA"/>
</dbReference>
<dbReference type="Proteomes" id="UP000053110">
    <property type="component" value="Unassembled WGS sequence"/>
</dbReference>
<dbReference type="HOGENOM" id="CLU_2512312_0_0_1"/>
<evidence type="ECO:0000313" key="2">
    <source>
        <dbReference type="EMBL" id="SUZ11191.1"/>
    </source>
</evidence>
<dbReference type="GO" id="GO:0005509">
    <property type="term" value="F:calcium ion binding"/>
    <property type="evidence" value="ECO:0007669"/>
    <property type="project" value="EnsemblFungi"/>
</dbReference>
<dbReference type="GO" id="GO:0005993">
    <property type="term" value="P:trehalose catabolic process"/>
    <property type="evidence" value="ECO:0007669"/>
    <property type="project" value="EnsemblFungi"/>
</dbReference>
<evidence type="ECO:0000313" key="3">
    <source>
        <dbReference type="Proteomes" id="UP000053110"/>
    </source>
</evidence>
<dbReference type="GO" id="GO:0030437">
    <property type="term" value="P:ascospore formation"/>
    <property type="evidence" value="ECO:0007669"/>
    <property type="project" value="EnsemblFungi"/>
</dbReference>
<reference evidence="2" key="3">
    <citation type="submission" date="2018-07" db="EMBL/GenBank/DDBJ databases">
        <authorList>
            <person name="Quirk P.G."/>
            <person name="Krulwich T.A."/>
        </authorList>
    </citation>
    <scope>NUCLEOTIDE SEQUENCE</scope>
    <source>
        <strain evidence="2">96224</strain>
    </source>
</reference>